<dbReference type="InterPro" id="IPR012132">
    <property type="entry name" value="GMC_OxRdtase"/>
</dbReference>
<keyword evidence="5" id="KW-0732">Signal</keyword>
<evidence type="ECO:0000256" key="3">
    <source>
        <dbReference type="PIRSR" id="PIRSR000137-2"/>
    </source>
</evidence>
<feature type="domain" description="Glucose-methanol-choline oxidoreductase N-terminal" evidence="7">
    <location>
        <begin position="347"/>
        <end position="361"/>
    </location>
</feature>
<dbReference type="InterPro" id="IPR000172">
    <property type="entry name" value="GMC_OxRdtase_N"/>
</dbReference>
<sequence length="662" mass="74176">MHFLHIFIISSVLSISLSTDEEISVEDSDIDIDSSESRRSKLLWPNIKSPIMDEFLQVIESMHGLNNREDIFSFLRDSYPLPEGLKDPYNEYDFVIIGAGSAGCALASRLTEDRNTTVLLIEAGKPEMFLTDVPGLAPYFQGTDYSWQYYMEPQPDVCKGMINQRCFWPRGRAVGGTSVINYMIYTRGRKQDWDRIAADGNYGWSYDDVLKYYIQMEKSDLKGYEKQPHRGRNGDLPVEFPPIRTKLSDAFLKAGDILGHPTVDYNAPERLGFGKVQVTLSNGHRHSAAKVFLHSHKNRRNLHIIHDTVATKILIDPQTREAYGVEYVRNQLLYTVLARKEVILSAGPIASPQLLMLSGIGPENHLNSLGIPVIRNLPVGRKLFDHICFPGIIFTLNVTNTSFLENQVSLSTVIQWLNYGDNIISSPGAVENIGYIKTHVSDDPDPLVPDIELIGLGGSIVSDGGPGASKAVRRGMRIRESVFNEAFGSIDGTDTWSAFPMLLHPKSFGHLELKDKNPFSHPRMYGNYLTDPKDVATFIAAIRHIQAIAMTPPFQRLGTQIHQAKFKTCKNHNFDSDEYWECALRTLTATLHHQIATCRMGPDGDPEAVVDPELRVHGVKKLRVVDSSVIPRTISAHTNAPAIMIGLKAADLVKYTWNLKFK</sequence>
<protein>
    <recommendedName>
        <fullName evidence="6 7">Glucose-methanol-choline oxidoreductase N-terminal domain-containing protein</fullName>
    </recommendedName>
</protein>
<keyword evidence="4" id="KW-0285">Flavoprotein</keyword>
<comment type="similarity">
    <text evidence="1 4">Belongs to the GMC oxidoreductase family.</text>
</comment>
<feature type="active site" description="Proton acceptor" evidence="2">
    <location>
        <position position="637"/>
    </location>
</feature>
<comment type="cofactor">
    <cofactor evidence="3">
        <name>FAD</name>
        <dbReference type="ChEBI" id="CHEBI:57692"/>
    </cofactor>
</comment>
<feature type="binding site" evidence="3">
    <location>
        <position position="177"/>
    </location>
    <ligand>
        <name>FAD</name>
        <dbReference type="ChEBI" id="CHEBI:57692"/>
    </ligand>
</feature>
<accession>A0AAU9U7W5</accession>
<feature type="chain" id="PRO_5043336639" description="Glucose-methanol-choline oxidoreductase N-terminal domain-containing protein" evidence="5">
    <location>
        <begin position="19"/>
        <end position="662"/>
    </location>
</feature>
<dbReference type="Pfam" id="PF00732">
    <property type="entry name" value="GMC_oxred_N"/>
    <property type="match status" value="1"/>
</dbReference>
<dbReference type="PROSITE" id="PS00623">
    <property type="entry name" value="GMC_OXRED_1"/>
    <property type="match status" value="1"/>
</dbReference>
<dbReference type="GO" id="GO:0016614">
    <property type="term" value="F:oxidoreductase activity, acting on CH-OH group of donors"/>
    <property type="evidence" value="ECO:0007669"/>
    <property type="project" value="InterPro"/>
</dbReference>
<dbReference type="SUPFAM" id="SSF51905">
    <property type="entry name" value="FAD/NAD(P)-binding domain"/>
    <property type="match status" value="1"/>
</dbReference>
<dbReference type="InterPro" id="IPR036188">
    <property type="entry name" value="FAD/NAD-bd_sf"/>
</dbReference>
<dbReference type="Gene3D" id="3.50.50.60">
    <property type="entry name" value="FAD/NAD(P)-binding domain"/>
    <property type="match status" value="1"/>
</dbReference>
<comment type="caution">
    <text evidence="8">The sequence shown here is derived from an EMBL/GenBank/DDBJ whole genome shotgun (WGS) entry which is preliminary data.</text>
</comment>
<evidence type="ECO:0000313" key="9">
    <source>
        <dbReference type="Proteomes" id="UP001153954"/>
    </source>
</evidence>
<evidence type="ECO:0000259" key="7">
    <source>
        <dbReference type="PROSITE" id="PS00624"/>
    </source>
</evidence>
<evidence type="ECO:0000313" key="8">
    <source>
        <dbReference type="EMBL" id="CAH2093789.1"/>
    </source>
</evidence>
<evidence type="ECO:0000259" key="6">
    <source>
        <dbReference type="PROSITE" id="PS00623"/>
    </source>
</evidence>
<evidence type="ECO:0000256" key="2">
    <source>
        <dbReference type="PIRSR" id="PIRSR000137-1"/>
    </source>
</evidence>
<name>A0AAU9U7W5_EUPED</name>
<feature type="signal peptide" evidence="5">
    <location>
        <begin position="1"/>
        <end position="18"/>
    </location>
</feature>
<reference evidence="8" key="1">
    <citation type="submission" date="2022-03" db="EMBL/GenBank/DDBJ databases">
        <authorList>
            <person name="Tunstrom K."/>
        </authorList>
    </citation>
    <scope>NUCLEOTIDE SEQUENCE</scope>
</reference>
<dbReference type="InterPro" id="IPR007867">
    <property type="entry name" value="GMC_OxRtase_C"/>
</dbReference>
<dbReference type="Gene3D" id="3.30.560.10">
    <property type="entry name" value="Glucose Oxidase, domain 3"/>
    <property type="match status" value="1"/>
</dbReference>
<dbReference type="EMBL" id="CAKOGL010000013">
    <property type="protein sequence ID" value="CAH2093789.1"/>
    <property type="molecule type" value="Genomic_DNA"/>
</dbReference>
<dbReference type="PANTHER" id="PTHR11552">
    <property type="entry name" value="GLUCOSE-METHANOL-CHOLINE GMC OXIDOREDUCTASE"/>
    <property type="match status" value="1"/>
</dbReference>
<feature type="domain" description="Glucose-methanol-choline oxidoreductase N-terminal" evidence="6">
    <location>
        <begin position="171"/>
        <end position="194"/>
    </location>
</feature>
<feature type="active site" description="Proton donor" evidence="2">
    <location>
        <position position="593"/>
    </location>
</feature>
<dbReference type="SUPFAM" id="SSF54373">
    <property type="entry name" value="FAD-linked reductases, C-terminal domain"/>
    <property type="match status" value="1"/>
</dbReference>
<dbReference type="Pfam" id="PF05199">
    <property type="entry name" value="GMC_oxred_C"/>
    <property type="match status" value="1"/>
</dbReference>
<proteinExistence type="inferred from homology"/>
<evidence type="ECO:0000256" key="1">
    <source>
        <dbReference type="ARBA" id="ARBA00010790"/>
    </source>
</evidence>
<evidence type="ECO:0000256" key="4">
    <source>
        <dbReference type="RuleBase" id="RU003968"/>
    </source>
</evidence>
<dbReference type="PROSITE" id="PS00624">
    <property type="entry name" value="GMC_OXRED_2"/>
    <property type="match status" value="1"/>
</dbReference>
<keyword evidence="3 4" id="KW-0274">FAD</keyword>
<dbReference type="PIRSF" id="PIRSF000137">
    <property type="entry name" value="Alcohol_oxidase"/>
    <property type="match status" value="1"/>
</dbReference>
<dbReference type="Proteomes" id="UP001153954">
    <property type="component" value="Unassembled WGS sequence"/>
</dbReference>
<gene>
    <name evidence="8" type="ORF">EEDITHA_LOCUS9419</name>
</gene>
<dbReference type="PANTHER" id="PTHR11552:SF208">
    <property type="entry name" value="RE36204P-RELATED"/>
    <property type="match status" value="1"/>
</dbReference>
<organism evidence="8 9">
    <name type="scientific">Euphydryas editha</name>
    <name type="common">Edith's checkerspot</name>
    <dbReference type="NCBI Taxonomy" id="104508"/>
    <lineage>
        <taxon>Eukaryota</taxon>
        <taxon>Metazoa</taxon>
        <taxon>Ecdysozoa</taxon>
        <taxon>Arthropoda</taxon>
        <taxon>Hexapoda</taxon>
        <taxon>Insecta</taxon>
        <taxon>Pterygota</taxon>
        <taxon>Neoptera</taxon>
        <taxon>Endopterygota</taxon>
        <taxon>Lepidoptera</taxon>
        <taxon>Glossata</taxon>
        <taxon>Ditrysia</taxon>
        <taxon>Papilionoidea</taxon>
        <taxon>Nymphalidae</taxon>
        <taxon>Nymphalinae</taxon>
        <taxon>Euphydryas</taxon>
    </lineage>
</organism>
<evidence type="ECO:0000256" key="5">
    <source>
        <dbReference type="SAM" id="SignalP"/>
    </source>
</evidence>
<keyword evidence="9" id="KW-1185">Reference proteome</keyword>
<dbReference type="AlphaFoldDB" id="A0AAU9U7W5"/>
<dbReference type="GO" id="GO:0050660">
    <property type="term" value="F:flavin adenine dinucleotide binding"/>
    <property type="evidence" value="ECO:0007669"/>
    <property type="project" value="InterPro"/>
</dbReference>